<reference evidence="1" key="1">
    <citation type="submission" date="2021-06" db="EMBL/GenBank/DDBJ databases">
        <authorList>
            <person name="Kallberg Y."/>
            <person name="Tangrot J."/>
            <person name="Rosling A."/>
        </authorList>
    </citation>
    <scope>NUCLEOTIDE SEQUENCE</scope>
    <source>
        <strain evidence="1">MA453B</strain>
    </source>
</reference>
<dbReference type="EMBL" id="CAJVPY010010035">
    <property type="protein sequence ID" value="CAG8714788.1"/>
    <property type="molecule type" value="Genomic_DNA"/>
</dbReference>
<gene>
    <name evidence="1" type="ORF">DERYTH_LOCUS13855</name>
</gene>
<proteinExistence type="predicted"/>
<dbReference type="Proteomes" id="UP000789405">
    <property type="component" value="Unassembled WGS sequence"/>
</dbReference>
<keyword evidence="2" id="KW-1185">Reference proteome</keyword>
<evidence type="ECO:0000313" key="2">
    <source>
        <dbReference type="Proteomes" id="UP000789405"/>
    </source>
</evidence>
<comment type="caution">
    <text evidence="1">The sequence shown here is derived from an EMBL/GenBank/DDBJ whole genome shotgun (WGS) entry which is preliminary data.</text>
</comment>
<accession>A0A9N9HZQ6</accession>
<organism evidence="1 2">
    <name type="scientific">Dentiscutata erythropus</name>
    <dbReference type="NCBI Taxonomy" id="1348616"/>
    <lineage>
        <taxon>Eukaryota</taxon>
        <taxon>Fungi</taxon>
        <taxon>Fungi incertae sedis</taxon>
        <taxon>Mucoromycota</taxon>
        <taxon>Glomeromycotina</taxon>
        <taxon>Glomeromycetes</taxon>
        <taxon>Diversisporales</taxon>
        <taxon>Gigasporaceae</taxon>
        <taxon>Dentiscutata</taxon>
    </lineage>
</organism>
<evidence type="ECO:0000313" key="1">
    <source>
        <dbReference type="EMBL" id="CAG8714788.1"/>
    </source>
</evidence>
<protein>
    <submittedName>
        <fullName evidence="1">27801_t:CDS:1</fullName>
    </submittedName>
</protein>
<sequence length="59" mass="6659">MGMNSTISADPNNHETPNIILCTPCAWCPSLLLTTIMSSSFDAFWNLWILLDIYNHSDK</sequence>
<dbReference type="AlphaFoldDB" id="A0A9N9HZQ6"/>
<feature type="non-terminal residue" evidence="1">
    <location>
        <position position="59"/>
    </location>
</feature>
<name>A0A9N9HZQ6_9GLOM</name>